<comment type="catalytic activity">
    <reaction evidence="5">
        <text>N-terminal L-alanyl-[ribosomal protein bS18] + acetyl-CoA = N-terminal N(alpha)-acetyl-L-alanyl-[ribosomal protein bS18] + CoA + H(+)</text>
        <dbReference type="Rhea" id="RHEA:43756"/>
        <dbReference type="Rhea" id="RHEA-COMP:10676"/>
        <dbReference type="Rhea" id="RHEA-COMP:10677"/>
        <dbReference type="ChEBI" id="CHEBI:15378"/>
        <dbReference type="ChEBI" id="CHEBI:57287"/>
        <dbReference type="ChEBI" id="CHEBI:57288"/>
        <dbReference type="ChEBI" id="CHEBI:64718"/>
        <dbReference type="ChEBI" id="CHEBI:83683"/>
        <dbReference type="EC" id="2.3.1.266"/>
    </reaction>
</comment>
<dbReference type="AlphaFoldDB" id="A0A2X3WAY3"/>
<comment type="function">
    <text evidence="5">Acetylates the N-terminal alanine of ribosomal protein bS18.</text>
</comment>
<dbReference type="PANTHER" id="PTHR43420">
    <property type="entry name" value="ACETYLTRANSFERASE"/>
    <property type="match status" value="1"/>
</dbReference>
<dbReference type="EC" id="2.3.1.266" evidence="5"/>
<dbReference type="GO" id="GO:0005737">
    <property type="term" value="C:cytoplasm"/>
    <property type="evidence" value="ECO:0007669"/>
    <property type="project" value="UniProtKB-SubCell"/>
</dbReference>
<evidence type="ECO:0000256" key="1">
    <source>
        <dbReference type="ARBA" id="ARBA00005395"/>
    </source>
</evidence>
<name>A0A2X3WAY3_9STRE</name>
<dbReference type="InterPro" id="IPR006464">
    <property type="entry name" value="AcTrfase_RimI/Ard1"/>
</dbReference>
<protein>
    <recommendedName>
        <fullName evidence="5">[Ribosomal protein bS18]-alanine N-acetyltransferase</fullName>
        <ecNumber evidence="5">2.3.1.266</ecNumber>
    </recommendedName>
</protein>
<sequence>MEELSKQILAVLTDVYGKSPWTQQQIAADLAKPEADYFFVYDGKDIVGFLSLQHLVGELELTNIAVKKAFQGQGLSKQLMTFLEGLDQPIFLEVRASNRIAQNLYERYGFVTVGKRQDYYHEPLEDAILMKREGSRN</sequence>
<dbReference type="PANTHER" id="PTHR43420:SF44">
    <property type="entry name" value="ACETYLTRANSFERASE YPEA"/>
    <property type="match status" value="1"/>
</dbReference>
<dbReference type="GO" id="GO:0008999">
    <property type="term" value="F:protein-N-terminal-alanine acetyltransferase activity"/>
    <property type="evidence" value="ECO:0007669"/>
    <property type="project" value="UniProtKB-EC"/>
</dbReference>
<dbReference type="NCBIfam" id="TIGR01575">
    <property type="entry name" value="rimI"/>
    <property type="match status" value="1"/>
</dbReference>
<evidence type="ECO:0000256" key="5">
    <source>
        <dbReference type="RuleBase" id="RU363094"/>
    </source>
</evidence>
<dbReference type="Proteomes" id="UP000249495">
    <property type="component" value="Chromosome 1"/>
</dbReference>
<evidence type="ECO:0000313" key="8">
    <source>
        <dbReference type="Proteomes" id="UP000249495"/>
    </source>
</evidence>
<organism evidence="7 8">
    <name type="scientific">Streptococcus ferus</name>
    <dbReference type="NCBI Taxonomy" id="1345"/>
    <lineage>
        <taxon>Bacteria</taxon>
        <taxon>Bacillati</taxon>
        <taxon>Bacillota</taxon>
        <taxon>Bacilli</taxon>
        <taxon>Lactobacillales</taxon>
        <taxon>Streptococcaceae</taxon>
        <taxon>Streptococcus</taxon>
    </lineage>
</organism>
<dbReference type="EMBL" id="LS483343">
    <property type="protein sequence ID" value="SQF41073.1"/>
    <property type="molecule type" value="Genomic_DNA"/>
</dbReference>
<feature type="domain" description="N-acetyltransferase" evidence="6">
    <location>
        <begin position="1"/>
        <end position="135"/>
    </location>
</feature>
<proteinExistence type="inferred from homology"/>
<evidence type="ECO:0000259" key="6">
    <source>
        <dbReference type="PROSITE" id="PS51186"/>
    </source>
</evidence>
<dbReference type="InterPro" id="IPR016181">
    <property type="entry name" value="Acyl_CoA_acyltransferase"/>
</dbReference>
<keyword evidence="2 5" id="KW-0963">Cytoplasm</keyword>
<keyword evidence="3 7" id="KW-0808">Transferase</keyword>
<dbReference type="Gene3D" id="3.40.630.30">
    <property type="match status" value="1"/>
</dbReference>
<dbReference type="PROSITE" id="PS51186">
    <property type="entry name" value="GNAT"/>
    <property type="match status" value="1"/>
</dbReference>
<comment type="subcellular location">
    <subcellularLocation>
        <location evidence="5">Cytoplasm</location>
    </subcellularLocation>
</comment>
<dbReference type="CDD" id="cd04301">
    <property type="entry name" value="NAT_SF"/>
    <property type="match status" value="1"/>
</dbReference>
<evidence type="ECO:0000313" key="7">
    <source>
        <dbReference type="EMBL" id="SQF41073.1"/>
    </source>
</evidence>
<keyword evidence="8" id="KW-1185">Reference proteome</keyword>
<reference evidence="7 8" key="1">
    <citation type="submission" date="2018-06" db="EMBL/GenBank/DDBJ databases">
        <authorList>
            <consortium name="Pathogen Informatics"/>
            <person name="Doyle S."/>
        </authorList>
    </citation>
    <scope>NUCLEOTIDE SEQUENCE [LARGE SCALE GENOMIC DNA]</scope>
    <source>
        <strain evidence="7 8">NCTC12278</strain>
    </source>
</reference>
<dbReference type="InterPro" id="IPR000182">
    <property type="entry name" value="GNAT_dom"/>
</dbReference>
<dbReference type="KEGG" id="sfer:NCTC12278_01670"/>
<keyword evidence="4 7" id="KW-0012">Acyltransferase</keyword>
<comment type="similarity">
    <text evidence="1 5">Belongs to the acetyltransferase family. RimI subfamily.</text>
</comment>
<evidence type="ECO:0000256" key="2">
    <source>
        <dbReference type="ARBA" id="ARBA00022490"/>
    </source>
</evidence>
<dbReference type="InterPro" id="IPR050680">
    <property type="entry name" value="YpeA/RimI_acetyltransf"/>
</dbReference>
<evidence type="ECO:0000256" key="3">
    <source>
        <dbReference type="ARBA" id="ARBA00022679"/>
    </source>
</evidence>
<dbReference type="Pfam" id="PF00583">
    <property type="entry name" value="Acetyltransf_1"/>
    <property type="match status" value="1"/>
</dbReference>
<evidence type="ECO:0000256" key="4">
    <source>
        <dbReference type="ARBA" id="ARBA00023315"/>
    </source>
</evidence>
<accession>A0A2X3WAY3</accession>
<dbReference type="STRING" id="1123303.GCA_000372425_01334"/>
<gene>
    <name evidence="7" type="primary">paiA_3</name>
    <name evidence="7" type="ORF">NCTC12278_01670</name>
</gene>
<dbReference type="SUPFAM" id="SSF55729">
    <property type="entry name" value="Acyl-CoA N-acyltransferases (Nat)"/>
    <property type="match status" value="1"/>
</dbReference>